<dbReference type="Gene3D" id="2.60.120.10">
    <property type="entry name" value="Jelly Rolls"/>
    <property type="match status" value="1"/>
</dbReference>
<dbReference type="AlphaFoldDB" id="G0URI2"/>
<dbReference type="CDD" id="cd00038">
    <property type="entry name" value="CAP_ED"/>
    <property type="match status" value="1"/>
</dbReference>
<dbReference type="EMBL" id="HE575321">
    <property type="protein sequence ID" value="CCC91994.1"/>
    <property type="molecule type" value="Genomic_DNA"/>
</dbReference>
<dbReference type="PROSITE" id="PS50042">
    <property type="entry name" value="CNMP_BINDING_3"/>
    <property type="match status" value="1"/>
</dbReference>
<dbReference type="GO" id="GO:0004862">
    <property type="term" value="F:cAMP-dependent protein kinase inhibitor activity"/>
    <property type="evidence" value="ECO:0007669"/>
    <property type="project" value="TreeGrafter"/>
</dbReference>
<dbReference type="GO" id="GO:0005829">
    <property type="term" value="C:cytosol"/>
    <property type="evidence" value="ECO:0007669"/>
    <property type="project" value="TreeGrafter"/>
</dbReference>
<dbReference type="InterPro" id="IPR000595">
    <property type="entry name" value="cNMP-bd_dom"/>
</dbReference>
<dbReference type="SUPFAM" id="SSF51206">
    <property type="entry name" value="cAMP-binding domain-like"/>
    <property type="match status" value="1"/>
</dbReference>
<dbReference type="GO" id="GO:0005952">
    <property type="term" value="C:cAMP-dependent protein kinase complex"/>
    <property type="evidence" value="ECO:0007669"/>
    <property type="project" value="InterPro"/>
</dbReference>
<dbReference type="PANTHER" id="PTHR11635:SF152">
    <property type="entry name" value="CAMP-DEPENDENT PROTEIN KINASE TYPE I REGULATORY SUBUNIT-RELATED"/>
    <property type="match status" value="1"/>
</dbReference>
<proteinExistence type="predicted"/>
<evidence type="ECO:0000259" key="1">
    <source>
        <dbReference type="PROSITE" id="PS50042"/>
    </source>
</evidence>
<dbReference type="InterPro" id="IPR050503">
    <property type="entry name" value="cAMP-dep_PK_reg_su-like"/>
</dbReference>
<dbReference type="GO" id="GO:0030552">
    <property type="term" value="F:cAMP binding"/>
    <property type="evidence" value="ECO:0007669"/>
    <property type="project" value="TreeGrafter"/>
</dbReference>
<organism evidence="2">
    <name type="scientific">Trypanosoma congolense (strain IL3000)</name>
    <dbReference type="NCBI Taxonomy" id="1068625"/>
    <lineage>
        <taxon>Eukaryota</taxon>
        <taxon>Discoba</taxon>
        <taxon>Euglenozoa</taxon>
        <taxon>Kinetoplastea</taxon>
        <taxon>Metakinetoplastina</taxon>
        <taxon>Trypanosomatida</taxon>
        <taxon>Trypanosomatidae</taxon>
        <taxon>Trypanosoma</taxon>
        <taxon>Nannomonas</taxon>
    </lineage>
</organism>
<reference evidence="2" key="1">
    <citation type="journal article" date="2012" name="Proc. Natl. Acad. Sci. U.S.A.">
        <title>Antigenic diversity is generated by distinct evolutionary mechanisms in African trypanosome species.</title>
        <authorList>
            <person name="Jackson A.P."/>
            <person name="Berry A."/>
            <person name="Aslett M."/>
            <person name="Allison H.C."/>
            <person name="Burton P."/>
            <person name="Vavrova-Anderson J."/>
            <person name="Brown R."/>
            <person name="Browne H."/>
            <person name="Corton N."/>
            <person name="Hauser H."/>
            <person name="Gamble J."/>
            <person name="Gilderthorp R."/>
            <person name="Marcello L."/>
            <person name="McQuillan J."/>
            <person name="Otto T.D."/>
            <person name="Quail M.A."/>
            <person name="Sanders M.J."/>
            <person name="van Tonder A."/>
            <person name="Ginger M.L."/>
            <person name="Field M.C."/>
            <person name="Barry J.D."/>
            <person name="Hertz-Fowler C."/>
            <person name="Berriman M."/>
        </authorList>
    </citation>
    <scope>NUCLEOTIDE SEQUENCE</scope>
    <source>
        <strain evidence="2">IL3000</strain>
    </source>
</reference>
<dbReference type="SMART" id="SM00100">
    <property type="entry name" value="cNMP"/>
    <property type="match status" value="1"/>
</dbReference>
<dbReference type="GO" id="GO:0034236">
    <property type="term" value="F:protein kinase A catalytic subunit binding"/>
    <property type="evidence" value="ECO:0007669"/>
    <property type="project" value="TreeGrafter"/>
</dbReference>
<dbReference type="InterPro" id="IPR018490">
    <property type="entry name" value="cNMP-bd_dom_sf"/>
</dbReference>
<gene>
    <name evidence="2" type="ORF">TCIL3000_8_2130</name>
</gene>
<name>G0URI2_TRYCI</name>
<dbReference type="SUPFAM" id="SSF52047">
    <property type="entry name" value="RNI-like"/>
    <property type="match status" value="1"/>
</dbReference>
<protein>
    <recommendedName>
        <fullName evidence="1">Cyclic nucleotide-binding domain-containing protein</fullName>
    </recommendedName>
</protein>
<dbReference type="PANTHER" id="PTHR11635">
    <property type="entry name" value="CAMP-DEPENDENT PROTEIN KINASE REGULATORY CHAIN"/>
    <property type="match status" value="1"/>
</dbReference>
<dbReference type="VEuPathDB" id="TriTrypDB:TcIL3000_8_2130"/>
<accession>G0URI2</accession>
<sequence length="514" mass="57378">MLNIFVPDQNQLYALYLHRCGDRGVGKPNKEMLALLDEDDKAWETRITDEARQRGVTMEDLCEIEGDTAERQRERRAITPLAFRRVFKLTSCMERDHVDGAGATARIHVGARGLLAILDVVRELPFLEVLDISNLTSLFLADPYQDEGTRGNDVIVTMCAVAVKHPSLRVIDIRGQPLGALAAHHLLELLRANKRIQEVFYDDGAVPSHLVAAIRKQQEENASIPRKPPILLTEPSEAIRQLPIVDRKTVQEQQFLRRIVEGELGFGDLMTAEEISTFVLHARTMSTTEAVTRSKGLVGDGSHLFLVKSGVLRAAASARSFELRCGDFFGDTYEDILFSQNLLQEVERGVVYAIPLECCQKVREAWAQRVAAHYATLKYNALLQAVDTWMRLRICCCSEPRDFDEDETVISKGDTFKGLFLVTSGIFAVLDATDSQSRVREFTAGDVFGEEALLARRECSSVTVVAVRDEEQGSSSCLVIRGCGARVLVSLLRPVLLTFAATYSLHEELQRVQK</sequence>
<dbReference type="InterPro" id="IPR014710">
    <property type="entry name" value="RmlC-like_jellyroll"/>
</dbReference>
<dbReference type="Pfam" id="PF00027">
    <property type="entry name" value="cNMP_binding"/>
    <property type="match status" value="1"/>
</dbReference>
<evidence type="ECO:0000313" key="2">
    <source>
        <dbReference type="EMBL" id="CCC91994.1"/>
    </source>
</evidence>
<feature type="domain" description="Cyclic nucleotide-binding" evidence="1">
    <location>
        <begin position="382"/>
        <end position="469"/>
    </location>
</feature>